<proteinExistence type="predicted"/>
<dbReference type="EMBL" id="JASBWS010000140">
    <property type="protein sequence ID" value="KAJ9094296.1"/>
    <property type="molecule type" value="Genomic_DNA"/>
</dbReference>
<accession>A0ACC2V5I0</accession>
<name>A0ACC2V5I0_9TREE</name>
<sequence length="128" mass="13884">MIISSDTSAPLFVVVGSTGVQGRSVIKAPQESPKPYRIRAVTRDVSKDPAKELDRIGCEVVQGDADDRTSLNTVFVVRRGEDVKQGLEHELQQGKNQFGALWEIRALVSPSQPFGGADSASQLLLHNL</sequence>
<evidence type="ECO:0000313" key="1">
    <source>
        <dbReference type="EMBL" id="KAJ9094296.1"/>
    </source>
</evidence>
<reference evidence="1" key="1">
    <citation type="submission" date="2023-04" db="EMBL/GenBank/DDBJ databases">
        <title>Draft Genome sequencing of Naganishia species isolated from polar environments using Oxford Nanopore Technology.</title>
        <authorList>
            <person name="Leo P."/>
            <person name="Venkateswaran K."/>
        </authorList>
    </citation>
    <scope>NUCLEOTIDE SEQUENCE</scope>
    <source>
        <strain evidence="1">MNA-CCFEE 5262</strain>
    </source>
</reference>
<protein>
    <submittedName>
        <fullName evidence="1">Uncharacterized protein</fullName>
    </submittedName>
</protein>
<keyword evidence="2" id="KW-1185">Reference proteome</keyword>
<gene>
    <name evidence="1" type="ORF">QFC20_006924</name>
</gene>
<organism evidence="1 2">
    <name type="scientific">Naganishia adeliensis</name>
    <dbReference type="NCBI Taxonomy" id="92952"/>
    <lineage>
        <taxon>Eukaryota</taxon>
        <taxon>Fungi</taxon>
        <taxon>Dikarya</taxon>
        <taxon>Basidiomycota</taxon>
        <taxon>Agaricomycotina</taxon>
        <taxon>Tremellomycetes</taxon>
        <taxon>Filobasidiales</taxon>
        <taxon>Filobasidiaceae</taxon>
        <taxon>Naganishia</taxon>
    </lineage>
</organism>
<evidence type="ECO:0000313" key="2">
    <source>
        <dbReference type="Proteomes" id="UP001230649"/>
    </source>
</evidence>
<dbReference type="Proteomes" id="UP001230649">
    <property type="component" value="Unassembled WGS sequence"/>
</dbReference>
<comment type="caution">
    <text evidence="1">The sequence shown here is derived from an EMBL/GenBank/DDBJ whole genome shotgun (WGS) entry which is preliminary data.</text>
</comment>